<keyword evidence="2" id="KW-1185">Reference proteome</keyword>
<dbReference type="EMBL" id="CAJHUB010000769">
    <property type="protein sequence ID" value="CAD7689563.1"/>
    <property type="molecule type" value="Genomic_DNA"/>
</dbReference>
<organism evidence="1 2">
    <name type="scientific">Nyctereutes procyonoides</name>
    <name type="common">Raccoon dog</name>
    <name type="synonym">Canis procyonoides</name>
    <dbReference type="NCBI Taxonomy" id="34880"/>
    <lineage>
        <taxon>Eukaryota</taxon>
        <taxon>Metazoa</taxon>
        <taxon>Chordata</taxon>
        <taxon>Craniata</taxon>
        <taxon>Vertebrata</taxon>
        <taxon>Euteleostomi</taxon>
        <taxon>Mammalia</taxon>
        <taxon>Eutheria</taxon>
        <taxon>Laurasiatheria</taxon>
        <taxon>Carnivora</taxon>
        <taxon>Caniformia</taxon>
        <taxon>Canidae</taxon>
        <taxon>Nyctereutes</taxon>
    </lineage>
</organism>
<dbReference type="AlphaFoldDB" id="A0A811ZLR4"/>
<name>A0A811ZLR4_NYCPR</name>
<dbReference type="Proteomes" id="UP000645828">
    <property type="component" value="Unassembled WGS sequence"/>
</dbReference>
<evidence type="ECO:0000313" key="1">
    <source>
        <dbReference type="EMBL" id="CAD7689563.1"/>
    </source>
</evidence>
<evidence type="ECO:0000313" key="2">
    <source>
        <dbReference type="Proteomes" id="UP000645828"/>
    </source>
</evidence>
<proteinExistence type="predicted"/>
<comment type="caution">
    <text evidence="1">The sequence shown here is derived from an EMBL/GenBank/DDBJ whole genome shotgun (WGS) entry which is preliminary data.</text>
</comment>
<sequence length="39" mass="4620">MCSLPFFLSQINKSLKRNKNKNKTLNPIGRNCYLFIFKV</sequence>
<accession>A0A811ZLR4</accession>
<gene>
    <name evidence="1" type="ORF">NYPRO_LOCUS22357</name>
</gene>
<protein>
    <submittedName>
        <fullName evidence="1">(raccoon dog) hypothetical protein</fullName>
    </submittedName>
</protein>
<reference evidence="1" key="1">
    <citation type="submission" date="2020-12" db="EMBL/GenBank/DDBJ databases">
        <authorList>
            <consortium name="Molecular Ecology Group"/>
        </authorList>
    </citation>
    <scope>NUCLEOTIDE SEQUENCE</scope>
    <source>
        <strain evidence="1">TBG_1078</strain>
    </source>
</reference>